<dbReference type="Pfam" id="PF00005">
    <property type="entry name" value="ABC_tran"/>
    <property type="match status" value="2"/>
</dbReference>
<dbReference type="SMART" id="SM00382">
    <property type="entry name" value="AAA"/>
    <property type="match status" value="2"/>
</dbReference>
<keyword evidence="7" id="KW-1278">Translocase</keyword>
<dbReference type="InterPro" id="IPR050107">
    <property type="entry name" value="ABC_carbohydrate_import_ATPase"/>
</dbReference>
<sequence>MNDAATTALTLEGVSKGFSGVQALSGVTLACRAGEVLALMGENGAGKSTLLKVLSGDHQPDAGRILVEGTPRVFRTPAEAHRAGVRVIYQEPEIIPHVSVAENVYVGALPHRFHWFDRRGLLRRFHEDLERFGFSGMLDPELRGNQLSAAHRQLVEILRALVGDVRILAFDEPTSSLAEGETDVLFALIERLRASGVAIIYVSHRMQEIFRIADRVAVLRDGRYVGDRPVRAGRGEPAELTEDEVVRMMVGRDLSAMYVREPHAPGHVVLSLDRVTNADVHGVSFEVRAGEIVGLAGLVGAGRTELARAIFGDVPIDSGRILWGGDDPPPGGDAPPGGARPLRELHLQSPRDAIRAGIGLAPEERKTEALLMKRSVRDNTSLAVLDQLRRFRFIRGDLERDLVREYASKLRVRTPSLEREVRTLSGGNQQKVVLARWLARRPKLLILDEPTRGVDVGVKAEIYAIIAELAREGIAVLVISSDLPEVIGLSDRIVVMHCGRVTGEVHRSEATEERIMALAMADYLKVPAASVSARAQQEGAS</sequence>
<reference evidence="10 11" key="1">
    <citation type="submission" date="2021-12" db="EMBL/GenBank/DDBJ databases">
        <title>Discovery of the Pendulisporaceae a myxobacterial family with distinct sporulation behavior and unique specialized metabolism.</title>
        <authorList>
            <person name="Garcia R."/>
            <person name="Popoff A."/>
            <person name="Bader C.D."/>
            <person name="Loehr J."/>
            <person name="Walesch S."/>
            <person name="Walt C."/>
            <person name="Boldt J."/>
            <person name="Bunk B."/>
            <person name="Haeckl F.J.F.P.J."/>
            <person name="Gunesch A.P."/>
            <person name="Birkelbach J."/>
            <person name="Nuebel U."/>
            <person name="Pietschmann T."/>
            <person name="Bach T."/>
            <person name="Mueller R."/>
        </authorList>
    </citation>
    <scope>NUCLEOTIDE SEQUENCE [LARGE SCALE GENOMIC DNA]</scope>
    <source>
        <strain evidence="10 11">MSr11954</strain>
    </source>
</reference>
<feature type="domain" description="ABC transporter" evidence="9">
    <location>
        <begin position="9"/>
        <end position="246"/>
    </location>
</feature>
<keyword evidence="3" id="KW-0762">Sugar transport</keyword>
<dbReference type="InterPro" id="IPR017871">
    <property type="entry name" value="ABC_transporter-like_CS"/>
</dbReference>
<dbReference type="InterPro" id="IPR027417">
    <property type="entry name" value="P-loop_NTPase"/>
</dbReference>
<evidence type="ECO:0000256" key="5">
    <source>
        <dbReference type="ARBA" id="ARBA00022741"/>
    </source>
</evidence>
<keyword evidence="11" id="KW-1185">Reference proteome</keyword>
<dbReference type="EMBL" id="CP089984">
    <property type="protein sequence ID" value="WXB18995.1"/>
    <property type="molecule type" value="Genomic_DNA"/>
</dbReference>
<dbReference type="RefSeq" id="WP_394828620.1">
    <property type="nucleotide sequence ID" value="NZ_CP089984.1"/>
</dbReference>
<dbReference type="CDD" id="cd03216">
    <property type="entry name" value="ABC_Carb_Monos_I"/>
    <property type="match status" value="1"/>
</dbReference>
<evidence type="ECO:0000256" key="7">
    <source>
        <dbReference type="ARBA" id="ARBA00022967"/>
    </source>
</evidence>
<evidence type="ECO:0000256" key="4">
    <source>
        <dbReference type="ARBA" id="ARBA00022737"/>
    </source>
</evidence>
<keyword evidence="5" id="KW-0547">Nucleotide-binding</keyword>
<feature type="domain" description="ABC transporter" evidence="9">
    <location>
        <begin position="259"/>
        <end position="523"/>
    </location>
</feature>
<keyword evidence="8" id="KW-0472">Membrane</keyword>
<accession>A0ABZ2M906</accession>
<evidence type="ECO:0000259" key="9">
    <source>
        <dbReference type="PROSITE" id="PS50893"/>
    </source>
</evidence>
<keyword evidence="6 10" id="KW-0067">ATP-binding</keyword>
<proteinExistence type="predicted"/>
<dbReference type="CDD" id="cd03215">
    <property type="entry name" value="ABC_Carb_Monos_II"/>
    <property type="match status" value="1"/>
</dbReference>
<dbReference type="InterPro" id="IPR003439">
    <property type="entry name" value="ABC_transporter-like_ATP-bd"/>
</dbReference>
<gene>
    <name evidence="10" type="ORF">LZC94_17370</name>
</gene>
<dbReference type="SUPFAM" id="SSF52540">
    <property type="entry name" value="P-loop containing nucleoside triphosphate hydrolases"/>
    <property type="match status" value="2"/>
</dbReference>
<evidence type="ECO:0000256" key="1">
    <source>
        <dbReference type="ARBA" id="ARBA00022448"/>
    </source>
</evidence>
<name>A0ABZ2M906_9BACT</name>
<evidence type="ECO:0000256" key="6">
    <source>
        <dbReference type="ARBA" id="ARBA00022840"/>
    </source>
</evidence>
<dbReference type="Proteomes" id="UP001370348">
    <property type="component" value="Chromosome"/>
</dbReference>
<dbReference type="Gene3D" id="3.40.50.300">
    <property type="entry name" value="P-loop containing nucleotide triphosphate hydrolases"/>
    <property type="match status" value="2"/>
</dbReference>
<organism evidence="10 11">
    <name type="scientific">Pendulispora albinea</name>
    <dbReference type="NCBI Taxonomy" id="2741071"/>
    <lineage>
        <taxon>Bacteria</taxon>
        <taxon>Pseudomonadati</taxon>
        <taxon>Myxococcota</taxon>
        <taxon>Myxococcia</taxon>
        <taxon>Myxococcales</taxon>
        <taxon>Sorangiineae</taxon>
        <taxon>Pendulisporaceae</taxon>
        <taxon>Pendulispora</taxon>
    </lineage>
</organism>
<protein>
    <submittedName>
        <fullName evidence="10">Sugar ABC transporter ATP-binding protein</fullName>
    </submittedName>
</protein>
<keyword evidence="2" id="KW-1003">Cell membrane</keyword>
<keyword evidence="4" id="KW-0677">Repeat</keyword>
<dbReference type="PANTHER" id="PTHR43790:SF3">
    <property type="entry name" value="D-ALLOSE IMPORT ATP-BINDING PROTEIN ALSA-RELATED"/>
    <property type="match status" value="1"/>
</dbReference>
<dbReference type="PANTHER" id="PTHR43790">
    <property type="entry name" value="CARBOHYDRATE TRANSPORT ATP-BINDING PROTEIN MG119-RELATED"/>
    <property type="match status" value="1"/>
</dbReference>
<evidence type="ECO:0000256" key="3">
    <source>
        <dbReference type="ARBA" id="ARBA00022597"/>
    </source>
</evidence>
<keyword evidence="1" id="KW-0813">Transport</keyword>
<evidence type="ECO:0000313" key="11">
    <source>
        <dbReference type="Proteomes" id="UP001370348"/>
    </source>
</evidence>
<evidence type="ECO:0000256" key="2">
    <source>
        <dbReference type="ARBA" id="ARBA00022475"/>
    </source>
</evidence>
<evidence type="ECO:0000313" key="10">
    <source>
        <dbReference type="EMBL" id="WXB18995.1"/>
    </source>
</evidence>
<dbReference type="InterPro" id="IPR003593">
    <property type="entry name" value="AAA+_ATPase"/>
</dbReference>
<dbReference type="PROSITE" id="PS50893">
    <property type="entry name" value="ABC_TRANSPORTER_2"/>
    <property type="match status" value="2"/>
</dbReference>
<dbReference type="PROSITE" id="PS00211">
    <property type="entry name" value="ABC_TRANSPORTER_1"/>
    <property type="match status" value="1"/>
</dbReference>
<dbReference type="GO" id="GO:0005524">
    <property type="term" value="F:ATP binding"/>
    <property type="evidence" value="ECO:0007669"/>
    <property type="project" value="UniProtKB-KW"/>
</dbReference>
<evidence type="ECO:0000256" key="8">
    <source>
        <dbReference type="ARBA" id="ARBA00023136"/>
    </source>
</evidence>